<feature type="domain" description="Cytochrome c" evidence="8">
    <location>
        <begin position="30"/>
        <end position="133"/>
    </location>
</feature>
<dbReference type="EMBL" id="FOJU01000005">
    <property type="protein sequence ID" value="SFB12390.1"/>
    <property type="molecule type" value="Genomic_DNA"/>
</dbReference>
<evidence type="ECO:0000259" key="8">
    <source>
        <dbReference type="PROSITE" id="PS51007"/>
    </source>
</evidence>
<dbReference type="InterPro" id="IPR002327">
    <property type="entry name" value="Cyt_c_1A/1B"/>
</dbReference>
<keyword evidence="2 6" id="KW-0349">Heme</keyword>
<dbReference type="Pfam" id="PF00034">
    <property type="entry name" value="Cytochrom_C"/>
    <property type="match status" value="1"/>
</dbReference>
<dbReference type="PROSITE" id="PS51007">
    <property type="entry name" value="CYTC"/>
    <property type="match status" value="1"/>
</dbReference>
<keyword evidence="1" id="KW-0813">Transport</keyword>
<name>A0A1I0YIR7_9RHOB</name>
<keyword evidence="4" id="KW-0249">Electron transport</keyword>
<dbReference type="GO" id="GO:0020037">
    <property type="term" value="F:heme binding"/>
    <property type="evidence" value="ECO:0007669"/>
    <property type="project" value="InterPro"/>
</dbReference>
<dbReference type="GO" id="GO:0046872">
    <property type="term" value="F:metal ion binding"/>
    <property type="evidence" value="ECO:0007669"/>
    <property type="project" value="UniProtKB-KW"/>
</dbReference>
<feature type="chain" id="PRO_5011566101" evidence="7">
    <location>
        <begin position="22"/>
        <end position="133"/>
    </location>
</feature>
<dbReference type="Proteomes" id="UP000198796">
    <property type="component" value="Unassembled WGS sequence"/>
</dbReference>
<sequence>MIARTLSALAILAAGVTGAAAQDAEFEITGDAAKGERVFRKCMACHAVGEDAKHKVGPILNGVLGRQAGTIEDFAYSDAMVEAGAEGLTWTPETLAEFLAKPRDYVKGTKMAFAGLRRENELTDVVAYLAQYE</sequence>
<evidence type="ECO:0000256" key="1">
    <source>
        <dbReference type="ARBA" id="ARBA00022448"/>
    </source>
</evidence>
<dbReference type="GO" id="GO:0009055">
    <property type="term" value="F:electron transfer activity"/>
    <property type="evidence" value="ECO:0007669"/>
    <property type="project" value="InterPro"/>
</dbReference>
<dbReference type="PANTHER" id="PTHR11961">
    <property type="entry name" value="CYTOCHROME C"/>
    <property type="match status" value="1"/>
</dbReference>
<keyword evidence="7" id="KW-0732">Signal</keyword>
<gene>
    <name evidence="9" type="ORF">SAMN05421688_3069</name>
</gene>
<keyword evidence="5 6" id="KW-0408">Iron</keyword>
<organism evidence="9 10">
    <name type="scientific">Poseidonocella pacifica</name>
    <dbReference type="NCBI Taxonomy" id="871651"/>
    <lineage>
        <taxon>Bacteria</taxon>
        <taxon>Pseudomonadati</taxon>
        <taxon>Pseudomonadota</taxon>
        <taxon>Alphaproteobacteria</taxon>
        <taxon>Rhodobacterales</taxon>
        <taxon>Roseobacteraceae</taxon>
        <taxon>Poseidonocella</taxon>
    </lineage>
</organism>
<dbReference type="AlphaFoldDB" id="A0A1I0YIR7"/>
<protein>
    <submittedName>
        <fullName evidence="9">Cytochrome c</fullName>
    </submittedName>
</protein>
<evidence type="ECO:0000256" key="5">
    <source>
        <dbReference type="ARBA" id="ARBA00023004"/>
    </source>
</evidence>
<dbReference type="OrthoDB" id="9805828at2"/>
<evidence type="ECO:0000313" key="9">
    <source>
        <dbReference type="EMBL" id="SFB12390.1"/>
    </source>
</evidence>
<dbReference type="RefSeq" id="WP_092066458.1">
    <property type="nucleotide sequence ID" value="NZ_FOJU01000005.1"/>
</dbReference>
<dbReference type="PRINTS" id="PR00604">
    <property type="entry name" value="CYTCHRMECIAB"/>
</dbReference>
<evidence type="ECO:0000256" key="6">
    <source>
        <dbReference type="PROSITE-ProRule" id="PRU00433"/>
    </source>
</evidence>
<dbReference type="InterPro" id="IPR009056">
    <property type="entry name" value="Cyt_c-like_dom"/>
</dbReference>
<dbReference type="STRING" id="871651.SAMN05421688_3069"/>
<proteinExistence type="predicted"/>
<evidence type="ECO:0000256" key="3">
    <source>
        <dbReference type="ARBA" id="ARBA00022723"/>
    </source>
</evidence>
<dbReference type="InterPro" id="IPR036909">
    <property type="entry name" value="Cyt_c-like_dom_sf"/>
</dbReference>
<evidence type="ECO:0000313" key="10">
    <source>
        <dbReference type="Proteomes" id="UP000198796"/>
    </source>
</evidence>
<dbReference type="SUPFAM" id="SSF46626">
    <property type="entry name" value="Cytochrome c"/>
    <property type="match status" value="1"/>
</dbReference>
<dbReference type="Gene3D" id="1.10.760.10">
    <property type="entry name" value="Cytochrome c-like domain"/>
    <property type="match status" value="1"/>
</dbReference>
<keyword evidence="10" id="KW-1185">Reference proteome</keyword>
<keyword evidence="3 6" id="KW-0479">Metal-binding</keyword>
<evidence type="ECO:0000256" key="4">
    <source>
        <dbReference type="ARBA" id="ARBA00022982"/>
    </source>
</evidence>
<evidence type="ECO:0000256" key="2">
    <source>
        <dbReference type="ARBA" id="ARBA00022617"/>
    </source>
</evidence>
<feature type="signal peptide" evidence="7">
    <location>
        <begin position="1"/>
        <end position="21"/>
    </location>
</feature>
<accession>A0A1I0YIR7</accession>
<evidence type="ECO:0000256" key="7">
    <source>
        <dbReference type="SAM" id="SignalP"/>
    </source>
</evidence>
<reference evidence="9 10" key="1">
    <citation type="submission" date="2016-10" db="EMBL/GenBank/DDBJ databases">
        <authorList>
            <person name="de Groot N.N."/>
        </authorList>
    </citation>
    <scope>NUCLEOTIDE SEQUENCE [LARGE SCALE GENOMIC DNA]</scope>
    <source>
        <strain evidence="9 10">DSM 29316</strain>
    </source>
</reference>